<reference evidence="2" key="1">
    <citation type="submission" date="2022-11" db="UniProtKB">
        <authorList>
            <consortium name="WormBaseParasite"/>
        </authorList>
    </citation>
    <scope>IDENTIFICATION</scope>
</reference>
<evidence type="ECO:0000313" key="1">
    <source>
        <dbReference type="Proteomes" id="UP000887565"/>
    </source>
</evidence>
<evidence type="ECO:0000313" key="2">
    <source>
        <dbReference type="WBParaSite" id="nRc.2.0.1.t25731-RA"/>
    </source>
</evidence>
<dbReference type="AlphaFoldDB" id="A0A915JI04"/>
<sequence length="151" mass="17872">MVLIAEKFFKFKTEKTQIGELQKVKQNIKKFRCFAPVTSTSLPNVLKREPSQSALKNDKNIFHQLTRLLLQVESSKLNYAKITVYLTIPRFMFNHAFLQFTDYRRCFKMQNKQFPCTIHLGDMLPPGKSHCLNRPGLLHWMRDERHVKNKC</sequence>
<accession>A0A915JI04</accession>
<protein>
    <submittedName>
        <fullName evidence="2">Uncharacterized protein</fullName>
    </submittedName>
</protein>
<proteinExistence type="predicted"/>
<keyword evidence="1" id="KW-1185">Reference proteome</keyword>
<name>A0A915JI04_ROMCU</name>
<dbReference type="Proteomes" id="UP000887565">
    <property type="component" value="Unplaced"/>
</dbReference>
<organism evidence="1 2">
    <name type="scientific">Romanomermis culicivorax</name>
    <name type="common">Nematode worm</name>
    <dbReference type="NCBI Taxonomy" id="13658"/>
    <lineage>
        <taxon>Eukaryota</taxon>
        <taxon>Metazoa</taxon>
        <taxon>Ecdysozoa</taxon>
        <taxon>Nematoda</taxon>
        <taxon>Enoplea</taxon>
        <taxon>Dorylaimia</taxon>
        <taxon>Mermithida</taxon>
        <taxon>Mermithoidea</taxon>
        <taxon>Mermithidae</taxon>
        <taxon>Romanomermis</taxon>
    </lineage>
</organism>
<dbReference type="WBParaSite" id="nRc.2.0.1.t25731-RA">
    <property type="protein sequence ID" value="nRc.2.0.1.t25731-RA"/>
    <property type="gene ID" value="nRc.2.0.1.g25731"/>
</dbReference>